<evidence type="ECO:0000256" key="1">
    <source>
        <dbReference type="SAM" id="Phobius"/>
    </source>
</evidence>
<keyword evidence="1" id="KW-0812">Transmembrane</keyword>
<evidence type="ECO:0000313" key="3">
    <source>
        <dbReference type="EMBL" id="AOO82732.1"/>
    </source>
</evidence>
<feature type="transmembrane region" description="Helical" evidence="1">
    <location>
        <begin position="68"/>
        <end position="90"/>
    </location>
</feature>
<dbReference type="GO" id="GO:0016020">
    <property type="term" value="C:membrane"/>
    <property type="evidence" value="ECO:0007669"/>
    <property type="project" value="InterPro"/>
</dbReference>
<dbReference type="PANTHER" id="PTHR22911:SF135">
    <property type="entry name" value="BLR4310 PROTEIN"/>
    <property type="match status" value="1"/>
</dbReference>
<dbReference type="OrthoDB" id="8690132at2"/>
<dbReference type="EMBL" id="CP017147">
    <property type="protein sequence ID" value="AOO82732.1"/>
    <property type="molecule type" value="Genomic_DNA"/>
</dbReference>
<feature type="transmembrane region" description="Helical" evidence="1">
    <location>
        <begin position="150"/>
        <end position="170"/>
    </location>
</feature>
<dbReference type="RefSeq" id="WP_069691938.1">
    <property type="nucleotide sequence ID" value="NZ_CP017147.1"/>
</dbReference>
<dbReference type="AlphaFoldDB" id="A0A1D7U5X5"/>
<dbReference type="InterPro" id="IPR000620">
    <property type="entry name" value="EamA_dom"/>
</dbReference>
<feature type="transmembrane region" description="Helical" evidence="1">
    <location>
        <begin position="39"/>
        <end position="56"/>
    </location>
</feature>
<proteinExistence type="predicted"/>
<keyword evidence="4" id="KW-1185">Reference proteome</keyword>
<feature type="transmembrane region" description="Helical" evidence="1">
    <location>
        <begin position="96"/>
        <end position="117"/>
    </location>
</feature>
<gene>
    <name evidence="3" type="ORF">BHK69_21875</name>
</gene>
<keyword evidence="1" id="KW-0472">Membrane</keyword>
<dbReference type="PANTHER" id="PTHR22911">
    <property type="entry name" value="ACYL-MALONYL CONDENSING ENZYME-RELATED"/>
    <property type="match status" value="1"/>
</dbReference>
<feature type="domain" description="EamA" evidence="2">
    <location>
        <begin position="151"/>
        <end position="277"/>
    </location>
</feature>
<name>A0A1D7U5X5_9HYPH</name>
<feature type="domain" description="EamA" evidence="2">
    <location>
        <begin position="9"/>
        <end position="141"/>
    </location>
</feature>
<evidence type="ECO:0000313" key="4">
    <source>
        <dbReference type="Proteomes" id="UP000094969"/>
    </source>
</evidence>
<dbReference type="Pfam" id="PF00892">
    <property type="entry name" value="EamA"/>
    <property type="match status" value="2"/>
</dbReference>
<feature type="transmembrane region" description="Helical" evidence="1">
    <location>
        <begin position="177"/>
        <end position="198"/>
    </location>
</feature>
<feature type="transmembrane region" description="Helical" evidence="1">
    <location>
        <begin position="7"/>
        <end position="27"/>
    </location>
</feature>
<feature type="transmembrane region" description="Helical" evidence="1">
    <location>
        <begin position="124"/>
        <end position="144"/>
    </location>
</feature>
<evidence type="ECO:0000259" key="2">
    <source>
        <dbReference type="Pfam" id="PF00892"/>
    </source>
</evidence>
<accession>A0A1D7U5X5</accession>
<dbReference type="SUPFAM" id="SSF103481">
    <property type="entry name" value="Multidrug resistance efflux transporter EmrE"/>
    <property type="match status" value="2"/>
</dbReference>
<reference evidence="3 4" key="1">
    <citation type="journal article" date="2015" name="Antonie Van Leeuwenhoek">
        <title>Bosea vaviloviae sp. nov., a new species of slow-growing rhizobia isolated from nodules of the relict species Vavilovia formosa (Stev.) Fed.</title>
        <authorList>
            <person name="Safronova V.I."/>
            <person name="Kuznetsova I.G."/>
            <person name="Sazanova A.L."/>
            <person name="Kimeklis A.K."/>
            <person name="Belimov A.A."/>
            <person name="Andronov E.E."/>
            <person name="Pinaev A.G."/>
            <person name="Chizhevskaya E.P."/>
            <person name="Pukhaev A.R."/>
            <person name="Popov K.P."/>
            <person name="Willems A."/>
            <person name="Tikhonovich I.A."/>
        </authorList>
    </citation>
    <scope>NUCLEOTIDE SEQUENCE [LARGE SCALE GENOMIC DNA]</scope>
    <source>
        <strain evidence="3 4">Vaf18</strain>
    </source>
</reference>
<dbReference type="KEGG" id="bvv:BHK69_21875"/>
<sequence length="304" mass="32593">MHPDKDNWLGTLLIVASAIAYSLSGYFTRLVDHDVWTILFWRGIFGGVFLGAYIAWRHRPDLLDSVRAMGWPGLWVTILSAAATICFINALRLTPVADVMTIHAAIPFMTAVLALVIAGEKEDWTTWAASIAALAGVAIIVNPQASAGHLAGYAFAVGMALSYAAVMVVIRKNRHVSMLPAACLSAFLCALIALPFASPAHVTATSLFNLFLFGTVQFGLGLLLMTTGTRLISATRSALIGSMENPLAPLWVWLAFSERPSLSAWIGGSIVMTAVVVDVLVKSTRKRDLAGDVEQMSPSPPLSR</sequence>
<dbReference type="Proteomes" id="UP000094969">
    <property type="component" value="Chromosome"/>
</dbReference>
<feature type="transmembrane region" description="Helical" evidence="1">
    <location>
        <begin position="262"/>
        <end position="281"/>
    </location>
</feature>
<dbReference type="InterPro" id="IPR037185">
    <property type="entry name" value="EmrE-like"/>
</dbReference>
<organism evidence="3 4">
    <name type="scientific">Bosea vaviloviae</name>
    <dbReference type="NCBI Taxonomy" id="1526658"/>
    <lineage>
        <taxon>Bacteria</taxon>
        <taxon>Pseudomonadati</taxon>
        <taxon>Pseudomonadota</taxon>
        <taxon>Alphaproteobacteria</taxon>
        <taxon>Hyphomicrobiales</taxon>
        <taxon>Boseaceae</taxon>
        <taxon>Bosea</taxon>
    </lineage>
</organism>
<protein>
    <recommendedName>
        <fullName evidence="2">EamA domain-containing protein</fullName>
    </recommendedName>
</protein>
<dbReference type="STRING" id="1526658.BHK69_21875"/>
<feature type="transmembrane region" description="Helical" evidence="1">
    <location>
        <begin position="204"/>
        <end position="225"/>
    </location>
</feature>
<keyword evidence="1" id="KW-1133">Transmembrane helix</keyword>